<comment type="caution">
    <text evidence="2">The sequence shown here is derived from an EMBL/GenBank/DDBJ whole genome shotgun (WGS) entry which is preliminary data.</text>
</comment>
<proteinExistence type="predicted"/>
<dbReference type="Proteomes" id="UP001597483">
    <property type="component" value="Unassembled WGS sequence"/>
</dbReference>
<keyword evidence="1" id="KW-1133">Transmembrane helix</keyword>
<evidence type="ECO:0000313" key="2">
    <source>
        <dbReference type="EMBL" id="MFD2472072.1"/>
    </source>
</evidence>
<sequence>MPTFLTEDPAAADRFGLSGAAVAGGLVFAGGMALDLDTFARLPGTATVSAETQVVLDQIREVVEGAGGALSGVLKATCYVSAAEHIPEMLAAFDDYFSGGPLPIRSVAVAGLAGACRVEIDVIASAG</sequence>
<dbReference type="GO" id="GO:0016787">
    <property type="term" value="F:hydrolase activity"/>
    <property type="evidence" value="ECO:0007669"/>
    <property type="project" value="UniProtKB-KW"/>
</dbReference>
<dbReference type="CDD" id="cd00448">
    <property type="entry name" value="YjgF_YER057c_UK114_family"/>
    <property type="match status" value="1"/>
</dbReference>
<evidence type="ECO:0000256" key="1">
    <source>
        <dbReference type="SAM" id="Phobius"/>
    </source>
</evidence>
<feature type="transmembrane region" description="Helical" evidence="1">
    <location>
        <begin position="15"/>
        <end position="34"/>
    </location>
</feature>
<organism evidence="2 3">
    <name type="scientific">Amycolatopsis silviterrae</name>
    <dbReference type="NCBI Taxonomy" id="1656914"/>
    <lineage>
        <taxon>Bacteria</taxon>
        <taxon>Bacillati</taxon>
        <taxon>Actinomycetota</taxon>
        <taxon>Actinomycetes</taxon>
        <taxon>Pseudonocardiales</taxon>
        <taxon>Pseudonocardiaceae</taxon>
        <taxon>Amycolatopsis</taxon>
    </lineage>
</organism>
<keyword evidence="2" id="KW-0378">Hydrolase</keyword>
<dbReference type="EC" id="3.5.-.-" evidence="2"/>
<reference evidence="3" key="1">
    <citation type="journal article" date="2019" name="Int. J. Syst. Evol. Microbiol.">
        <title>The Global Catalogue of Microorganisms (GCM) 10K type strain sequencing project: providing services to taxonomists for standard genome sequencing and annotation.</title>
        <authorList>
            <consortium name="The Broad Institute Genomics Platform"/>
            <consortium name="The Broad Institute Genome Sequencing Center for Infectious Disease"/>
            <person name="Wu L."/>
            <person name="Ma J."/>
        </authorList>
    </citation>
    <scope>NUCLEOTIDE SEQUENCE [LARGE SCALE GENOMIC DNA]</scope>
    <source>
        <strain evidence="3">CGMCC 4.7641</strain>
    </source>
</reference>
<keyword evidence="1" id="KW-0472">Membrane</keyword>
<dbReference type="RefSeq" id="WP_378309440.1">
    <property type="nucleotide sequence ID" value="NZ_JBHUKS010000026.1"/>
</dbReference>
<keyword evidence="1" id="KW-0812">Transmembrane</keyword>
<protein>
    <submittedName>
        <fullName evidence="2">RidA family protein</fullName>
        <ecNumber evidence="2">3.5.-.-</ecNumber>
    </submittedName>
</protein>
<evidence type="ECO:0000313" key="3">
    <source>
        <dbReference type="Proteomes" id="UP001597483"/>
    </source>
</evidence>
<gene>
    <name evidence="2" type="ORF">ACFSVL_32070</name>
</gene>
<dbReference type="Pfam" id="PF01042">
    <property type="entry name" value="Ribonuc_L-PSP"/>
    <property type="match status" value="1"/>
</dbReference>
<keyword evidence="3" id="KW-1185">Reference proteome</keyword>
<dbReference type="SUPFAM" id="SSF55298">
    <property type="entry name" value="YjgF-like"/>
    <property type="match status" value="1"/>
</dbReference>
<name>A0ABW5HG55_9PSEU</name>
<dbReference type="Gene3D" id="3.30.1330.40">
    <property type="entry name" value="RutC-like"/>
    <property type="match status" value="1"/>
</dbReference>
<dbReference type="InterPro" id="IPR006175">
    <property type="entry name" value="YjgF/YER057c/UK114"/>
</dbReference>
<dbReference type="EMBL" id="JBHUKS010000026">
    <property type="protein sequence ID" value="MFD2472072.1"/>
    <property type="molecule type" value="Genomic_DNA"/>
</dbReference>
<accession>A0ABW5HG55</accession>
<dbReference type="InterPro" id="IPR035959">
    <property type="entry name" value="RutC-like_sf"/>
</dbReference>